<name>A0ABU0ITK8_9CAUL</name>
<evidence type="ECO:0000313" key="3">
    <source>
        <dbReference type="Proteomes" id="UP001228905"/>
    </source>
</evidence>
<dbReference type="Pfam" id="PF13761">
    <property type="entry name" value="DUF4166"/>
    <property type="match status" value="1"/>
</dbReference>
<dbReference type="RefSeq" id="WP_307349649.1">
    <property type="nucleotide sequence ID" value="NZ_JAUSVS010000004.1"/>
</dbReference>
<evidence type="ECO:0000259" key="1">
    <source>
        <dbReference type="Pfam" id="PF13761"/>
    </source>
</evidence>
<comment type="caution">
    <text evidence="2">The sequence shown here is derived from an EMBL/GenBank/DDBJ whole genome shotgun (WGS) entry which is preliminary data.</text>
</comment>
<dbReference type="InterPro" id="IPR025311">
    <property type="entry name" value="DUF4166"/>
</dbReference>
<feature type="domain" description="DUF4166" evidence="1">
    <location>
        <begin position="34"/>
        <end position="210"/>
    </location>
</feature>
<dbReference type="Proteomes" id="UP001228905">
    <property type="component" value="Unassembled WGS sequence"/>
</dbReference>
<dbReference type="EMBL" id="JAUSVS010000004">
    <property type="protein sequence ID" value="MDQ0464760.1"/>
    <property type="molecule type" value="Genomic_DNA"/>
</dbReference>
<organism evidence="2 3">
    <name type="scientific">Caulobacter ginsengisoli</name>
    <dbReference type="NCBI Taxonomy" id="400775"/>
    <lineage>
        <taxon>Bacteria</taxon>
        <taxon>Pseudomonadati</taxon>
        <taxon>Pseudomonadota</taxon>
        <taxon>Alphaproteobacteria</taxon>
        <taxon>Caulobacterales</taxon>
        <taxon>Caulobacteraceae</taxon>
        <taxon>Caulobacter</taxon>
    </lineage>
</organism>
<sequence length="218" mass="23926">MAFLDLAPPWTPARPRHATTPDFARLLGRAWNDLPTAVQARFGTASHHRVVVYSGEMVVRANPVGWLFAQVCRLIGTPLAPWRGADVPVRVDVHLDQRGGLAWDRTYDFAGHRPVMVSSAKLMSPSGALMEVVRGGLGMTLAVTVEDRALHFRSLAYFATLGPIRLPLPLLTSPGRAHVIHTDMGGGTFRFTLIFTHPLFGETLFQDGLFRDPPEGVL</sequence>
<keyword evidence="3" id="KW-1185">Reference proteome</keyword>
<protein>
    <recommendedName>
        <fullName evidence="1">DUF4166 domain-containing protein</fullName>
    </recommendedName>
</protein>
<reference evidence="2 3" key="1">
    <citation type="submission" date="2023-07" db="EMBL/GenBank/DDBJ databases">
        <title>Genomic Encyclopedia of Type Strains, Phase IV (KMG-IV): sequencing the most valuable type-strain genomes for metagenomic binning, comparative biology and taxonomic classification.</title>
        <authorList>
            <person name="Goeker M."/>
        </authorList>
    </citation>
    <scope>NUCLEOTIDE SEQUENCE [LARGE SCALE GENOMIC DNA]</scope>
    <source>
        <strain evidence="2 3">DSM 18695</strain>
    </source>
</reference>
<gene>
    <name evidence="2" type="ORF">QO010_002544</name>
</gene>
<proteinExistence type="predicted"/>
<evidence type="ECO:0000313" key="2">
    <source>
        <dbReference type="EMBL" id="MDQ0464760.1"/>
    </source>
</evidence>
<accession>A0ABU0ITK8</accession>